<dbReference type="EnsemblPlants" id="Pp3c15_5828V3.1">
    <property type="protein sequence ID" value="Pp3c15_5828V3.1"/>
    <property type="gene ID" value="Pp3c15_5828"/>
</dbReference>
<dbReference type="EMBL" id="ABEU02000015">
    <property type="protein sequence ID" value="PNR39100.1"/>
    <property type="molecule type" value="Genomic_DNA"/>
</dbReference>
<accession>A0A2K1JC41</accession>
<sequence length="119" mass="13561">MSTQISSQLEWRRGKSLHSSGLIKVLEDGLQLLQDKNERGANHLENSSTSKQESQSKAGRFTERGEDFTVSTLRDILCKCKCGLEIIYHDHFIEVRIDFLLRCGAKRSLVHLQNVEFGL</sequence>
<gene>
    <name evidence="2" type="ORF">PHYPA_019378</name>
</gene>
<evidence type="ECO:0000256" key="1">
    <source>
        <dbReference type="SAM" id="MobiDB-lite"/>
    </source>
</evidence>
<feature type="compositionally biased region" description="Polar residues" evidence="1">
    <location>
        <begin position="44"/>
        <end position="57"/>
    </location>
</feature>
<reference evidence="2 4" key="1">
    <citation type="journal article" date="2008" name="Science">
        <title>The Physcomitrella genome reveals evolutionary insights into the conquest of land by plants.</title>
        <authorList>
            <person name="Rensing S."/>
            <person name="Lang D."/>
            <person name="Zimmer A."/>
            <person name="Terry A."/>
            <person name="Salamov A."/>
            <person name="Shapiro H."/>
            <person name="Nishiyama T."/>
            <person name="Perroud P.-F."/>
            <person name="Lindquist E."/>
            <person name="Kamisugi Y."/>
            <person name="Tanahashi T."/>
            <person name="Sakakibara K."/>
            <person name="Fujita T."/>
            <person name="Oishi K."/>
            <person name="Shin-I T."/>
            <person name="Kuroki Y."/>
            <person name="Toyoda A."/>
            <person name="Suzuki Y."/>
            <person name="Hashimoto A."/>
            <person name="Yamaguchi K."/>
            <person name="Sugano A."/>
            <person name="Kohara Y."/>
            <person name="Fujiyama A."/>
            <person name="Anterola A."/>
            <person name="Aoki S."/>
            <person name="Ashton N."/>
            <person name="Barbazuk W.B."/>
            <person name="Barker E."/>
            <person name="Bennetzen J."/>
            <person name="Bezanilla M."/>
            <person name="Blankenship R."/>
            <person name="Cho S.H."/>
            <person name="Dutcher S."/>
            <person name="Estelle M."/>
            <person name="Fawcett J.A."/>
            <person name="Gundlach H."/>
            <person name="Hanada K."/>
            <person name="Heyl A."/>
            <person name="Hicks K.A."/>
            <person name="Hugh J."/>
            <person name="Lohr M."/>
            <person name="Mayer K."/>
            <person name="Melkozernov A."/>
            <person name="Murata T."/>
            <person name="Nelson D."/>
            <person name="Pils B."/>
            <person name="Prigge M."/>
            <person name="Reiss B."/>
            <person name="Renner T."/>
            <person name="Rombauts S."/>
            <person name="Rushton P."/>
            <person name="Sanderfoot A."/>
            <person name="Schween G."/>
            <person name="Shiu S.-H."/>
            <person name="Stueber K."/>
            <person name="Theodoulou F.L."/>
            <person name="Tu H."/>
            <person name="Van de Peer Y."/>
            <person name="Verrier P.J."/>
            <person name="Waters E."/>
            <person name="Wood A."/>
            <person name="Yang L."/>
            <person name="Cove D."/>
            <person name="Cuming A."/>
            <person name="Hasebe M."/>
            <person name="Lucas S."/>
            <person name="Mishler D.B."/>
            <person name="Reski R."/>
            <person name="Grigoriev I."/>
            <person name="Quatrano R.S."/>
            <person name="Boore J.L."/>
        </authorList>
    </citation>
    <scope>NUCLEOTIDE SEQUENCE [LARGE SCALE GENOMIC DNA]</scope>
    <source>
        <strain evidence="3 4">cv. Gransden 2004</strain>
    </source>
</reference>
<evidence type="ECO:0000313" key="3">
    <source>
        <dbReference type="EnsemblPlants" id="Pp3c15_5828V3.1"/>
    </source>
</evidence>
<reference evidence="3" key="3">
    <citation type="submission" date="2020-12" db="UniProtKB">
        <authorList>
            <consortium name="EnsemblPlants"/>
        </authorList>
    </citation>
    <scope>IDENTIFICATION</scope>
</reference>
<evidence type="ECO:0000313" key="2">
    <source>
        <dbReference type="EMBL" id="PNR39100.1"/>
    </source>
</evidence>
<evidence type="ECO:0000313" key="4">
    <source>
        <dbReference type="Proteomes" id="UP000006727"/>
    </source>
</evidence>
<protein>
    <submittedName>
        <fullName evidence="2 3">Uncharacterized protein</fullName>
    </submittedName>
</protein>
<dbReference type="Proteomes" id="UP000006727">
    <property type="component" value="Chromosome 15"/>
</dbReference>
<keyword evidence="4" id="KW-1185">Reference proteome</keyword>
<reference evidence="2 4" key="2">
    <citation type="journal article" date="2018" name="Plant J.">
        <title>The Physcomitrella patens chromosome-scale assembly reveals moss genome structure and evolution.</title>
        <authorList>
            <person name="Lang D."/>
            <person name="Ullrich K.K."/>
            <person name="Murat F."/>
            <person name="Fuchs J."/>
            <person name="Jenkins J."/>
            <person name="Haas F.B."/>
            <person name="Piednoel M."/>
            <person name="Gundlach H."/>
            <person name="Van Bel M."/>
            <person name="Meyberg R."/>
            <person name="Vives C."/>
            <person name="Morata J."/>
            <person name="Symeonidi A."/>
            <person name="Hiss M."/>
            <person name="Muchero W."/>
            <person name="Kamisugi Y."/>
            <person name="Saleh O."/>
            <person name="Blanc G."/>
            <person name="Decker E.L."/>
            <person name="van Gessel N."/>
            <person name="Grimwood J."/>
            <person name="Hayes R.D."/>
            <person name="Graham S.W."/>
            <person name="Gunter L.E."/>
            <person name="McDaniel S.F."/>
            <person name="Hoernstein S.N.W."/>
            <person name="Larsson A."/>
            <person name="Li F.W."/>
            <person name="Perroud P.F."/>
            <person name="Phillips J."/>
            <person name="Ranjan P."/>
            <person name="Rokshar D.S."/>
            <person name="Rothfels C.J."/>
            <person name="Schneider L."/>
            <person name="Shu S."/>
            <person name="Stevenson D.W."/>
            <person name="Thummler F."/>
            <person name="Tillich M."/>
            <person name="Villarreal Aguilar J.C."/>
            <person name="Widiez T."/>
            <person name="Wong G.K."/>
            <person name="Wymore A."/>
            <person name="Zhang Y."/>
            <person name="Zimmer A.D."/>
            <person name="Quatrano R.S."/>
            <person name="Mayer K.F.X."/>
            <person name="Goodstein D."/>
            <person name="Casacuberta J.M."/>
            <person name="Vandepoele K."/>
            <person name="Reski R."/>
            <person name="Cuming A.C."/>
            <person name="Tuskan G.A."/>
            <person name="Maumus F."/>
            <person name="Salse J."/>
            <person name="Schmutz J."/>
            <person name="Rensing S.A."/>
        </authorList>
    </citation>
    <scope>NUCLEOTIDE SEQUENCE [LARGE SCALE GENOMIC DNA]</scope>
    <source>
        <strain evidence="3 4">cv. Gransden 2004</strain>
    </source>
</reference>
<dbReference type="Gramene" id="Pp3c15_5828V3.1">
    <property type="protein sequence ID" value="Pp3c15_5828V3.1"/>
    <property type="gene ID" value="Pp3c15_5828"/>
</dbReference>
<dbReference type="AlphaFoldDB" id="A0A2K1JC41"/>
<proteinExistence type="predicted"/>
<dbReference type="InParanoid" id="A0A2K1JC41"/>
<organism evidence="2">
    <name type="scientific">Physcomitrium patens</name>
    <name type="common">Spreading-leaved earth moss</name>
    <name type="synonym">Physcomitrella patens</name>
    <dbReference type="NCBI Taxonomy" id="3218"/>
    <lineage>
        <taxon>Eukaryota</taxon>
        <taxon>Viridiplantae</taxon>
        <taxon>Streptophyta</taxon>
        <taxon>Embryophyta</taxon>
        <taxon>Bryophyta</taxon>
        <taxon>Bryophytina</taxon>
        <taxon>Bryopsida</taxon>
        <taxon>Funariidae</taxon>
        <taxon>Funariales</taxon>
        <taxon>Funariaceae</taxon>
        <taxon>Physcomitrium</taxon>
    </lineage>
</organism>
<feature type="region of interest" description="Disordered" evidence="1">
    <location>
        <begin position="41"/>
        <end position="62"/>
    </location>
</feature>
<name>A0A2K1JC41_PHYPA</name>